<protein>
    <recommendedName>
        <fullName evidence="4">Tetratricopeptide repeat protein</fullName>
    </recommendedName>
</protein>
<reference evidence="2" key="1">
    <citation type="submission" date="2021-08" db="EMBL/GenBank/DDBJ databases">
        <title>Genome of a novel bacterium of the phylum Verrucomicrobia, Oleiharenicola sp. KSB-15.</title>
        <authorList>
            <person name="Chung J.-H."/>
            <person name="Ahn J.-H."/>
            <person name="Yoon Y."/>
            <person name="Kim D.-Y."/>
            <person name="An S.-H."/>
            <person name="Park I."/>
            <person name="Yeon J."/>
        </authorList>
    </citation>
    <scope>NUCLEOTIDE SEQUENCE</scope>
    <source>
        <strain evidence="2">KSB-15</strain>
    </source>
</reference>
<dbReference type="InterPro" id="IPR011990">
    <property type="entry name" value="TPR-like_helical_dom_sf"/>
</dbReference>
<keyword evidence="3" id="KW-1185">Reference proteome</keyword>
<dbReference type="Proteomes" id="UP000825051">
    <property type="component" value="Chromosome"/>
</dbReference>
<dbReference type="PROSITE" id="PS51257">
    <property type="entry name" value="PROKAR_LIPOPROTEIN"/>
    <property type="match status" value="1"/>
</dbReference>
<sequence length="397" mass="43484">MQLRFPSFLSGSLLAAAILLAGCATTPQAPRFALTGDPVIDGNNEQAAGPKQDRVLWDYRIAASAMRLGRFDEAKAKLDDAILTMGGIIADSADAKRARSLFAAESAKTFIGEPYERAMAYYYRGILYWRDGEPDNARACFRSAEFIDSDADNAEYKGDYVLCDYLDGYVTARLGGDGSDARQRAERNRHRPMPPYDLKANVLCFVEYGRGPRKYGGGEYGEQLRFQVTDSPAHYARLTVEGRTYELPPYDDLNFQATTRGGRVMDYILGHKAVFKQGADTVGNVGLLGAAAASSGIYRRDGSKNHDAENATVALAAIGLISKLAAAATTPHADIRTWDNLPQRLSFAALRLAPGEHRGVLEFLDERHHVLGDRSREIVLQVNAEGDTVVFLSELKS</sequence>
<dbReference type="RefSeq" id="WP_220163457.1">
    <property type="nucleotide sequence ID" value="NZ_CP080507.1"/>
</dbReference>
<evidence type="ECO:0000256" key="1">
    <source>
        <dbReference type="SAM" id="SignalP"/>
    </source>
</evidence>
<gene>
    <name evidence="2" type="ORF">K0B96_02495</name>
</gene>
<dbReference type="KEGG" id="ole:K0B96_02495"/>
<proteinExistence type="predicted"/>
<feature type="chain" id="PRO_5034738214" description="Tetratricopeptide repeat protein" evidence="1">
    <location>
        <begin position="22"/>
        <end position="397"/>
    </location>
</feature>
<dbReference type="AlphaFoldDB" id="A0A8F9TWN6"/>
<dbReference type="EMBL" id="CP080507">
    <property type="protein sequence ID" value="QYM79505.1"/>
    <property type="molecule type" value="Genomic_DNA"/>
</dbReference>
<dbReference type="Gene3D" id="1.25.40.10">
    <property type="entry name" value="Tetratricopeptide repeat domain"/>
    <property type="match status" value="1"/>
</dbReference>
<organism evidence="2 3">
    <name type="scientific">Horticoccus luteus</name>
    <dbReference type="NCBI Taxonomy" id="2862869"/>
    <lineage>
        <taxon>Bacteria</taxon>
        <taxon>Pseudomonadati</taxon>
        <taxon>Verrucomicrobiota</taxon>
        <taxon>Opitutia</taxon>
        <taxon>Opitutales</taxon>
        <taxon>Opitutaceae</taxon>
        <taxon>Horticoccus</taxon>
    </lineage>
</organism>
<name>A0A8F9TWN6_9BACT</name>
<accession>A0A8F9TWN6</accession>
<evidence type="ECO:0000313" key="3">
    <source>
        <dbReference type="Proteomes" id="UP000825051"/>
    </source>
</evidence>
<keyword evidence="1" id="KW-0732">Signal</keyword>
<dbReference type="SUPFAM" id="SSF48452">
    <property type="entry name" value="TPR-like"/>
    <property type="match status" value="1"/>
</dbReference>
<evidence type="ECO:0000313" key="2">
    <source>
        <dbReference type="EMBL" id="QYM79505.1"/>
    </source>
</evidence>
<evidence type="ECO:0008006" key="4">
    <source>
        <dbReference type="Google" id="ProtNLM"/>
    </source>
</evidence>
<feature type="signal peptide" evidence="1">
    <location>
        <begin position="1"/>
        <end position="21"/>
    </location>
</feature>